<dbReference type="PROSITE" id="PS51367">
    <property type="entry name" value="THAUMATIN_2"/>
    <property type="match status" value="1"/>
</dbReference>
<dbReference type="PANTHER" id="PTHR31013">
    <property type="entry name" value="THAUMATIN FAMILY PROTEIN-RELATED"/>
    <property type="match status" value="1"/>
</dbReference>
<dbReference type="SUPFAM" id="SSF49870">
    <property type="entry name" value="Osmotin, thaumatin-like protein"/>
    <property type="match status" value="1"/>
</dbReference>
<evidence type="ECO:0008006" key="4">
    <source>
        <dbReference type="Google" id="ProtNLM"/>
    </source>
</evidence>
<keyword evidence="1" id="KW-0812">Transmembrane</keyword>
<evidence type="ECO:0000256" key="1">
    <source>
        <dbReference type="SAM" id="Phobius"/>
    </source>
</evidence>
<evidence type="ECO:0000313" key="2">
    <source>
        <dbReference type="EMBL" id="KAG0560292.1"/>
    </source>
</evidence>
<dbReference type="OrthoDB" id="430315at2759"/>
<dbReference type="InterPro" id="IPR037176">
    <property type="entry name" value="Osmotin/thaumatin-like_sf"/>
</dbReference>
<sequence>MLGLSSSYLHTCYLPSQQVSSKLQCHEFSKFAREISHHLINSESGYQTLVPNSLKVLSSSNLLSVTAIPSSSPLSSLVLWCNQEYKMISKPVFGRIATKAALLLLVAIVALAIGSVNGAKIDIINQCGQTITACATCCGGGRVNCYVLNGRGGRQQLDVSGNWPAGVIWGFPGNSGNPSTGNNAKPQANLAEFTVGANGQDFYDISNVDAYNLPMRIAPTQIAGGGRPSGTHCGTIICAINDLNSFCRGPNFLTGPPGNGCKNANGPGLNPTDGTRAFKNACPNSYSYSKDDQGNVFGCETGSNYEVVFCPFGSTHAAPSLIQEVVDIN</sequence>
<feature type="transmembrane region" description="Helical" evidence="1">
    <location>
        <begin position="96"/>
        <end position="116"/>
    </location>
</feature>
<gene>
    <name evidence="2" type="ORF">KC19_10G169300</name>
</gene>
<reference evidence="2" key="1">
    <citation type="submission" date="2020-06" db="EMBL/GenBank/DDBJ databases">
        <title>WGS assembly of Ceratodon purpureus strain R40.</title>
        <authorList>
            <person name="Carey S.B."/>
            <person name="Jenkins J."/>
            <person name="Shu S."/>
            <person name="Lovell J.T."/>
            <person name="Sreedasyam A."/>
            <person name="Maumus F."/>
            <person name="Tiley G.P."/>
            <person name="Fernandez-Pozo N."/>
            <person name="Barry K."/>
            <person name="Chen C."/>
            <person name="Wang M."/>
            <person name="Lipzen A."/>
            <person name="Daum C."/>
            <person name="Saski C.A."/>
            <person name="Payton A.C."/>
            <person name="Mcbreen J.C."/>
            <person name="Conrad R.E."/>
            <person name="Kollar L.M."/>
            <person name="Olsson S."/>
            <person name="Huttunen S."/>
            <person name="Landis J.B."/>
            <person name="Wickett N.J."/>
            <person name="Johnson M.G."/>
            <person name="Rensing S.A."/>
            <person name="Grimwood J."/>
            <person name="Schmutz J."/>
            <person name="Mcdaniel S.F."/>
        </authorList>
    </citation>
    <scope>NUCLEOTIDE SEQUENCE</scope>
    <source>
        <strain evidence="2">R40</strain>
    </source>
</reference>
<dbReference type="Pfam" id="PF00314">
    <property type="entry name" value="Thaumatin"/>
    <property type="match status" value="1"/>
</dbReference>
<dbReference type="InterPro" id="IPR001938">
    <property type="entry name" value="Thaumatin"/>
</dbReference>
<name>A0A8T0GTJ7_CERPU</name>
<evidence type="ECO:0000313" key="3">
    <source>
        <dbReference type="Proteomes" id="UP000822688"/>
    </source>
</evidence>
<dbReference type="PRINTS" id="PR00347">
    <property type="entry name" value="THAUMATIN"/>
</dbReference>
<organism evidence="2 3">
    <name type="scientific">Ceratodon purpureus</name>
    <name type="common">Fire moss</name>
    <name type="synonym">Dicranum purpureum</name>
    <dbReference type="NCBI Taxonomy" id="3225"/>
    <lineage>
        <taxon>Eukaryota</taxon>
        <taxon>Viridiplantae</taxon>
        <taxon>Streptophyta</taxon>
        <taxon>Embryophyta</taxon>
        <taxon>Bryophyta</taxon>
        <taxon>Bryophytina</taxon>
        <taxon>Bryopsida</taxon>
        <taxon>Dicranidae</taxon>
        <taxon>Pseudoditrichales</taxon>
        <taxon>Ditrichaceae</taxon>
        <taxon>Ceratodon</taxon>
    </lineage>
</organism>
<dbReference type="SMART" id="SM00205">
    <property type="entry name" value="THN"/>
    <property type="match status" value="1"/>
</dbReference>
<protein>
    <recommendedName>
        <fullName evidence="4">Thaumatin-like protein</fullName>
    </recommendedName>
</protein>
<keyword evidence="1" id="KW-1133">Transmembrane helix</keyword>
<keyword evidence="3" id="KW-1185">Reference proteome</keyword>
<dbReference type="Gene3D" id="2.60.110.10">
    <property type="entry name" value="Thaumatin"/>
    <property type="match status" value="1"/>
</dbReference>
<comment type="caution">
    <text evidence="2">The sequence shown here is derived from an EMBL/GenBank/DDBJ whole genome shotgun (WGS) entry which is preliminary data.</text>
</comment>
<dbReference type="PANTHER" id="PTHR31013:SF2">
    <property type="entry name" value="THAUMATIN-LIKE PROTEIN"/>
    <property type="match status" value="1"/>
</dbReference>
<proteinExistence type="predicted"/>
<dbReference type="AlphaFoldDB" id="A0A8T0GTJ7"/>
<dbReference type="Proteomes" id="UP000822688">
    <property type="component" value="Chromosome 10"/>
</dbReference>
<dbReference type="EMBL" id="CM026431">
    <property type="protein sequence ID" value="KAG0560292.1"/>
    <property type="molecule type" value="Genomic_DNA"/>
</dbReference>
<keyword evidence="1" id="KW-0472">Membrane</keyword>
<accession>A0A8T0GTJ7</accession>